<dbReference type="PANTHER" id="PTHR35007">
    <property type="entry name" value="INTEGRAL MEMBRANE PROTEIN-RELATED"/>
    <property type="match status" value="1"/>
</dbReference>
<dbReference type="AlphaFoldDB" id="A5U8Y0"/>
<dbReference type="HOGENOM" id="CLU_064089_1_0_11"/>
<accession>A5U8Y0</accession>
<sequence length="226" mass="22486">MAAGGRADTGLRRAAVVGPDHRSASVVSAAAVLLAMALWLGAGPSVVRARAGRPPRAHRPHQGLLLGRTDVADPLAVAASLDVLAVCLAAGMAVSTAAAATAAVAPPRLARVLRRAADLLALGADPNIAWSRPPDLPPGTHDAQTDAVLRLARRSAASGAALADGIVELAVQVRHDAAQAAAAAAERAGVLIAGPLGLCFLPAFLCVGIVPLVVGLAGDVLQFGLV</sequence>
<protein>
    <submittedName>
        <fullName evidence="8">Conserved alanine rich membrane protein</fullName>
    </submittedName>
</protein>
<dbReference type="EMBL" id="CP000611">
    <property type="protein sequence ID" value="ABQ75480.1"/>
    <property type="molecule type" value="Genomic_DNA"/>
</dbReference>
<keyword evidence="9" id="KW-1185">Reference proteome</keyword>
<proteinExistence type="predicted"/>
<feature type="domain" description="Type II secretion system protein GspF" evidence="7">
    <location>
        <begin position="81"/>
        <end position="208"/>
    </location>
</feature>
<organism evidence="8 9">
    <name type="scientific">Mycobacterium tuberculosis (strain ATCC 25177 / H37Ra)</name>
    <dbReference type="NCBI Taxonomy" id="419947"/>
    <lineage>
        <taxon>Bacteria</taxon>
        <taxon>Bacillati</taxon>
        <taxon>Actinomycetota</taxon>
        <taxon>Actinomycetes</taxon>
        <taxon>Mycobacteriales</taxon>
        <taxon>Mycobacteriaceae</taxon>
        <taxon>Mycobacterium</taxon>
        <taxon>Mycobacterium tuberculosis complex</taxon>
    </lineage>
</organism>
<feature type="transmembrane region" description="Helical" evidence="6">
    <location>
        <begin position="83"/>
        <end position="105"/>
    </location>
</feature>
<keyword evidence="4 6" id="KW-1133">Transmembrane helix</keyword>
<evidence type="ECO:0000256" key="6">
    <source>
        <dbReference type="SAM" id="Phobius"/>
    </source>
</evidence>
<evidence type="ECO:0000313" key="9">
    <source>
        <dbReference type="Proteomes" id="UP000001988"/>
    </source>
</evidence>
<evidence type="ECO:0000256" key="1">
    <source>
        <dbReference type="ARBA" id="ARBA00004651"/>
    </source>
</evidence>
<evidence type="ECO:0000256" key="4">
    <source>
        <dbReference type="ARBA" id="ARBA00022989"/>
    </source>
</evidence>
<evidence type="ECO:0000256" key="2">
    <source>
        <dbReference type="ARBA" id="ARBA00022475"/>
    </source>
</evidence>
<dbReference type="eggNOG" id="COG2064">
    <property type="taxonomic scope" value="Bacteria"/>
</dbReference>
<gene>
    <name evidence="8" type="ordered locus">MRA_3691</name>
</gene>
<dbReference type="KEGG" id="mra:MRA_3691"/>
<keyword evidence="5 6" id="KW-0472">Membrane</keyword>
<reference evidence="8 9" key="1">
    <citation type="journal article" date="2008" name="PLoS ONE">
        <title>Genetic basis of virulence attenuation revealed by comparative genomic analysis of Mycobacterium tuberculosis strain H37Ra versus H37Rv.</title>
        <authorList>
            <person name="Zheng H."/>
            <person name="Lu L."/>
            <person name="Wang B."/>
            <person name="Pu S."/>
            <person name="Zhang X."/>
            <person name="Zhu G."/>
            <person name="Shi W."/>
            <person name="Zhang L."/>
            <person name="Wang H."/>
            <person name="Wang S."/>
            <person name="Zhao G."/>
            <person name="Zhang Y."/>
        </authorList>
    </citation>
    <scope>NUCLEOTIDE SEQUENCE [LARGE SCALE GENOMIC DNA]</scope>
    <source>
        <strain evidence="9">ATCC 25177 / H37Ra</strain>
    </source>
</reference>
<name>A5U8Y0_MYCTA</name>
<keyword evidence="2" id="KW-1003">Cell membrane</keyword>
<feature type="transmembrane region" description="Helical" evidence="6">
    <location>
        <begin position="196"/>
        <end position="217"/>
    </location>
</feature>
<dbReference type="Proteomes" id="UP000001988">
    <property type="component" value="Chromosome"/>
</dbReference>
<dbReference type="GO" id="GO:0005886">
    <property type="term" value="C:plasma membrane"/>
    <property type="evidence" value="ECO:0007669"/>
    <property type="project" value="UniProtKB-SubCell"/>
</dbReference>
<comment type="subcellular location">
    <subcellularLocation>
        <location evidence="1">Cell membrane</location>
        <topology evidence="1">Multi-pass membrane protein</topology>
    </subcellularLocation>
</comment>
<dbReference type="Pfam" id="PF00482">
    <property type="entry name" value="T2SSF"/>
    <property type="match status" value="1"/>
</dbReference>
<feature type="transmembrane region" description="Helical" evidence="6">
    <location>
        <begin position="21"/>
        <end position="42"/>
    </location>
</feature>
<dbReference type="InterPro" id="IPR018076">
    <property type="entry name" value="T2SS_GspF_dom"/>
</dbReference>
<evidence type="ECO:0000256" key="5">
    <source>
        <dbReference type="ARBA" id="ARBA00023136"/>
    </source>
</evidence>
<keyword evidence="3 6" id="KW-0812">Transmembrane</keyword>
<evidence type="ECO:0000313" key="8">
    <source>
        <dbReference type="EMBL" id="ABQ75480.1"/>
    </source>
</evidence>
<evidence type="ECO:0000259" key="7">
    <source>
        <dbReference type="Pfam" id="PF00482"/>
    </source>
</evidence>
<evidence type="ECO:0000256" key="3">
    <source>
        <dbReference type="ARBA" id="ARBA00022692"/>
    </source>
</evidence>
<dbReference type="PANTHER" id="PTHR35007:SF3">
    <property type="entry name" value="POSSIBLE CONSERVED ALANINE RICH MEMBRANE PROTEIN"/>
    <property type="match status" value="1"/>
</dbReference>